<proteinExistence type="predicted"/>
<name>A0ABS6WMX1_9HYPH</name>
<keyword evidence="3" id="KW-1185">Reference proteome</keyword>
<organism evidence="2 3">
    <name type="scientific">Pseudohoeflea coraliihabitans</name>
    <dbReference type="NCBI Taxonomy" id="2860393"/>
    <lineage>
        <taxon>Bacteria</taxon>
        <taxon>Pseudomonadati</taxon>
        <taxon>Pseudomonadota</taxon>
        <taxon>Alphaproteobacteria</taxon>
        <taxon>Hyphomicrobiales</taxon>
        <taxon>Rhizobiaceae</taxon>
        <taxon>Pseudohoeflea</taxon>
    </lineage>
</organism>
<dbReference type="InterPro" id="IPR001173">
    <property type="entry name" value="Glyco_trans_2-like"/>
</dbReference>
<dbReference type="RefSeq" id="WP_219201223.1">
    <property type="nucleotide sequence ID" value="NZ_JAHWQX010000002.1"/>
</dbReference>
<dbReference type="Proteomes" id="UP001430804">
    <property type="component" value="Unassembled WGS sequence"/>
</dbReference>
<reference evidence="2" key="1">
    <citation type="submission" date="2021-07" db="EMBL/GenBank/DDBJ databases">
        <title>Pseudohoeflea marina sp. nov. a polyhydroxyalcanoate-producing bacterium.</title>
        <authorList>
            <person name="Zheng W."/>
            <person name="Yu S."/>
            <person name="Huang Y."/>
        </authorList>
    </citation>
    <scope>NUCLEOTIDE SEQUENCE</scope>
    <source>
        <strain evidence="2">DP4N28-3</strain>
    </source>
</reference>
<sequence>MTRLSICIPTRNRQAFAIDAVRHMLQSPREDFEVIVADNSDDAAPLADFAQANTDSRFRLIAPAAQPLSTGGNWSRLIPASRGEWITVIADDDYLDPELSEVIRLAESVVPKVDAISWGRTPYTWPDARSEREISTIPTTSHLRTYKTQDMMKRLFFWDKATDRPACPFGIYHGALKRDLIERIRDAFSGTYFEQGNVDYDNICKTVMLAEGFVYWERPLSVMGTCHASNAMGMRESKIGQERAAAGGNEPAEDFKAADFPFPTDLGLAASIGHTIERFKQRYGIELTGWEDNFIQACARDVETSTDRAEFSLRKKTYSKAIAAWRGSKAAKTFQPHYKWQPGMARFIGAADDMLYFDMDMGNTRSAGEFYRMVDAMLFPVELLESRLN</sequence>
<dbReference type="Pfam" id="PF00535">
    <property type="entry name" value="Glycos_transf_2"/>
    <property type="match status" value="1"/>
</dbReference>
<accession>A0ABS6WMX1</accession>
<dbReference type="CDD" id="cd00761">
    <property type="entry name" value="Glyco_tranf_GTA_type"/>
    <property type="match status" value="1"/>
</dbReference>
<evidence type="ECO:0000313" key="2">
    <source>
        <dbReference type="EMBL" id="MBW3097299.1"/>
    </source>
</evidence>
<gene>
    <name evidence="2" type="ORF">KY465_08405</name>
</gene>
<protein>
    <submittedName>
        <fullName evidence="2">Glycosyltransferase</fullName>
    </submittedName>
</protein>
<evidence type="ECO:0000259" key="1">
    <source>
        <dbReference type="Pfam" id="PF00535"/>
    </source>
</evidence>
<evidence type="ECO:0000313" key="3">
    <source>
        <dbReference type="Proteomes" id="UP001430804"/>
    </source>
</evidence>
<feature type="domain" description="Glycosyltransferase 2-like" evidence="1">
    <location>
        <begin position="5"/>
        <end position="148"/>
    </location>
</feature>
<comment type="caution">
    <text evidence="2">The sequence shown here is derived from an EMBL/GenBank/DDBJ whole genome shotgun (WGS) entry which is preliminary data.</text>
</comment>
<dbReference type="EMBL" id="JAHWQX010000002">
    <property type="protein sequence ID" value="MBW3097299.1"/>
    <property type="molecule type" value="Genomic_DNA"/>
</dbReference>